<keyword evidence="4" id="KW-0418">Kinase</keyword>
<comment type="caution">
    <text evidence="4">The sequence shown here is derived from an EMBL/GenBank/DDBJ whole genome shotgun (WGS) entry which is preliminary data.</text>
</comment>
<dbReference type="PANTHER" id="PTHR23342">
    <property type="entry name" value="N-ACETYLGLUTAMATE SYNTHASE"/>
    <property type="match status" value="1"/>
</dbReference>
<dbReference type="SUPFAM" id="SSF53633">
    <property type="entry name" value="Carbamate kinase-like"/>
    <property type="match status" value="1"/>
</dbReference>
<name>T1D3Z1_9ZZZZ</name>
<accession>T1D3Z1</accession>
<keyword evidence="1" id="KW-0808">Transferase</keyword>
<gene>
    <name evidence="4" type="ORF">B1A_03440</name>
</gene>
<reference evidence="4" key="2">
    <citation type="journal article" date="2014" name="ISME J.">
        <title>Microbial stratification in low pH oxic and suboxic macroscopic growths along an acid mine drainage.</title>
        <authorList>
            <person name="Mendez-Garcia C."/>
            <person name="Mesa V."/>
            <person name="Sprenger R.R."/>
            <person name="Richter M."/>
            <person name="Diez M.S."/>
            <person name="Solano J."/>
            <person name="Bargiela R."/>
            <person name="Golyshina O.V."/>
            <person name="Manteca A."/>
            <person name="Ramos J.L."/>
            <person name="Gallego J.R."/>
            <person name="Llorente I."/>
            <person name="Martins Dos Santos V.A."/>
            <person name="Jensen O.N."/>
            <person name="Pelaez A.I."/>
            <person name="Sanchez J."/>
            <person name="Ferrer M."/>
        </authorList>
    </citation>
    <scope>NUCLEOTIDE SEQUENCE</scope>
</reference>
<feature type="non-terminal residue" evidence="4">
    <location>
        <position position="1"/>
    </location>
</feature>
<feature type="non-terminal residue" evidence="4">
    <location>
        <position position="167"/>
    </location>
</feature>
<feature type="region of interest" description="Disordered" evidence="2">
    <location>
        <begin position="101"/>
        <end position="152"/>
    </location>
</feature>
<feature type="compositionally biased region" description="Basic residues" evidence="2">
    <location>
        <begin position="112"/>
        <end position="121"/>
    </location>
</feature>
<reference evidence="4" key="1">
    <citation type="submission" date="2013-08" db="EMBL/GenBank/DDBJ databases">
        <authorList>
            <person name="Mendez C."/>
            <person name="Richter M."/>
            <person name="Ferrer M."/>
            <person name="Sanchez J."/>
        </authorList>
    </citation>
    <scope>NUCLEOTIDE SEQUENCE</scope>
</reference>
<evidence type="ECO:0000256" key="2">
    <source>
        <dbReference type="SAM" id="MobiDB-lite"/>
    </source>
</evidence>
<dbReference type="InterPro" id="IPR036393">
    <property type="entry name" value="AceGlu_kinase-like_sf"/>
</dbReference>
<dbReference type="GO" id="GO:0006526">
    <property type="term" value="P:L-arginine biosynthetic process"/>
    <property type="evidence" value="ECO:0007669"/>
    <property type="project" value="TreeGrafter"/>
</dbReference>
<dbReference type="GO" id="GO:0009534">
    <property type="term" value="C:chloroplast thylakoid"/>
    <property type="evidence" value="ECO:0007669"/>
    <property type="project" value="TreeGrafter"/>
</dbReference>
<dbReference type="GO" id="GO:0003991">
    <property type="term" value="F:acetylglutamate kinase activity"/>
    <property type="evidence" value="ECO:0007669"/>
    <property type="project" value="TreeGrafter"/>
</dbReference>
<proteinExistence type="predicted"/>
<organism evidence="4">
    <name type="scientific">mine drainage metagenome</name>
    <dbReference type="NCBI Taxonomy" id="410659"/>
    <lineage>
        <taxon>unclassified sequences</taxon>
        <taxon>metagenomes</taxon>
        <taxon>ecological metagenomes</taxon>
    </lineage>
</organism>
<feature type="compositionally biased region" description="Low complexity" evidence="2">
    <location>
        <begin position="122"/>
        <end position="132"/>
    </location>
</feature>
<dbReference type="Pfam" id="PF00696">
    <property type="entry name" value="AA_kinase"/>
    <property type="match status" value="1"/>
</dbReference>
<protein>
    <submittedName>
        <fullName evidence="4">Acetylglutamate kinase-like protein</fullName>
    </submittedName>
</protein>
<evidence type="ECO:0000256" key="1">
    <source>
        <dbReference type="ARBA" id="ARBA00022679"/>
    </source>
</evidence>
<dbReference type="InterPro" id="IPR001048">
    <property type="entry name" value="Asp/Glu/Uridylate_kinase"/>
</dbReference>
<sequence length="167" mass="17401">ELVDFGFVGDIDVVDPMVLRKLLDSNLMPVVSPLSADDEGTLLNINADTVAAALAAALGAEKLVLCTGAPGILADRADPGSLISYTDLAGLRELRERGGHCRGHAAEGQGHRSSHSRRGAPRPRGVVPVAGGHPRRGVHQRGDRHADRRGRHCADAGRAAGCGELSV</sequence>
<dbReference type="EMBL" id="AUZX01002520">
    <property type="protein sequence ID" value="EQD76234.1"/>
    <property type="molecule type" value="Genomic_DNA"/>
</dbReference>
<evidence type="ECO:0000259" key="3">
    <source>
        <dbReference type="Pfam" id="PF00696"/>
    </source>
</evidence>
<feature type="domain" description="Aspartate/glutamate/uridylate kinase" evidence="3">
    <location>
        <begin position="4"/>
        <end position="89"/>
    </location>
</feature>
<dbReference type="AlphaFoldDB" id="T1D3Z1"/>
<evidence type="ECO:0000313" key="4">
    <source>
        <dbReference type="EMBL" id="EQD76234.1"/>
    </source>
</evidence>
<dbReference type="PANTHER" id="PTHR23342:SF0">
    <property type="entry name" value="N-ACETYLGLUTAMATE SYNTHASE, MITOCHONDRIAL"/>
    <property type="match status" value="1"/>
</dbReference>
<dbReference type="Gene3D" id="3.40.1160.10">
    <property type="entry name" value="Acetylglutamate kinase-like"/>
    <property type="match status" value="1"/>
</dbReference>